<protein>
    <submittedName>
        <fullName evidence="8">Pilus assembly protein PilY</fullName>
    </submittedName>
</protein>
<dbReference type="AlphaFoldDB" id="A0A7H2PS97"/>
<name>A0A7H2PS97_9GAMM</name>
<dbReference type="InterPro" id="IPR011047">
    <property type="entry name" value="Quinoprotein_ADH-like_sf"/>
</dbReference>
<keyword evidence="5" id="KW-0106">Calcium</keyword>
<evidence type="ECO:0000256" key="5">
    <source>
        <dbReference type="ARBA" id="ARBA00022837"/>
    </source>
</evidence>
<gene>
    <name evidence="8" type="ORF">IC796_01805</name>
</gene>
<keyword evidence="3" id="KW-1029">Fimbrium biogenesis</keyword>
<keyword evidence="4" id="KW-0479">Metal-binding</keyword>
<reference evidence="9" key="1">
    <citation type="submission" date="2020-09" db="EMBL/GenBank/DDBJ databases">
        <title>Clinical and molecular characterization of Acinetobacter seifertii in Taiwan.</title>
        <authorList>
            <person name="Li L.-H."/>
            <person name="Yang Y.-S."/>
            <person name="Sun J.-R."/>
            <person name="Huang T.-W."/>
            <person name="Huang W.-C."/>
            <person name="Wang Y.-C."/>
            <person name="Kuo T.-H."/>
            <person name="Kuo S.-C."/>
            <person name="Chen T.-L."/>
        </authorList>
    </citation>
    <scope>NUCLEOTIDE SEQUENCE [LARGE SCALE GENOMIC DNA]</scope>
    <source>
        <strain evidence="9">AS73</strain>
    </source>
</reference>
<comment type="subcellular location">
    <subcellularLocation>
        <location evidence="1">Fimbrium</location>
    </subcellularLocation>
</comment>
<dbReference type="Pfam" id="PF05567">
    <property type="entry name" value="T4P_PilY1"/>
    <property type="match status" value="1"/>
</dbReference>
<organism evidence="8 9">
    <name type="scientific">Acinetobacter seifertii</name>
    <dbReference type="NCBI Taxonomy" id="1530123"/>
    <lineage>
        <taxon>Bacteria</taxon>
        <taxon>Pseudomonadati</taxon>
        <taxon>Pseudomonadota</taxon>
        <taxon>Gammaproteobacteria</taxon>
        <taxon>Moraxellales</taxon>
        <taxon>Moraxellaceae</taxon>
        <taxon>Acinetobacter</taxon>
        <taxon>Acinetobacter calcoaceticus/baumannii complex</taxon>
    </lineage>
</organism>
<evidence type="ECO:0000313" key="8">
    <source>
        <dbReference type="EMBL" id="QNX05730.1"/>
    </source>
</evidence>
<sequence>MKNYKKERDSIFQNRSKLGVMTGTSLLTSLICSGVVYASDIDIYQQARSGKITLMLMLDISGSMKGQTACDLPTGANYISSGTEAVTSTVPYTRSYCEATGTNKVYLYRSYSKGTGRNKVNYYEECTNKPTNYQDCTGSYLGKTMIGSTPATTGSDGPYNGYTYSYSSDVVRYYDRITRVKDGVFDLLKGNTAKGITALSDDKVIGLSTLGVVYNNQYYNMGRVLVPARPLGDVVNGSTQRALLLSAVSALPAQTYTPTARSYAETASYLMGTVTNAAKLQAYFQNIYGSYAVCDNWDANGVCIGNWDGWYSSALPSGYTKGSSGSLGGYGGYYYYGPHPYSGFPLSVSESKKIDLSSYQTPDSLTQTDNIKQCSGQGIYVLTDGEPNKNSGSQNLMQSALSNKGSSFSCANTDDGWDCIHKFALKLLDATANPLGLKIRTAVVGFGSEFNDSPSYNKTLTQAQNIANLGTIDTNAKKAAYWGIIGEGGWYSGSSSQDIVKSVNDFIDNLSTDIPAVTTGTPTIPQDELNPTAIQNYAYYPQFQPTPDKNYQLWAGNLKKYNVNSNGRLSDKNNTLIVDSQGKLLANYDLWSPDIQSTVKDADETTYGSQKFAWMGGVKSQLALRTSATNTDTANRKLLTNRSISGTGTTLTISESSATTLKQINLSYLTEDSYKEDPQRGYLMNLLGYAVDATKPQTINATLLSTASELRQVGAVMHSSPILITNKGEITYSNNTLGSKNREDYIVFGTTQGLLHVVDASTGKEKFAFVPNEMVDNQYKAFAKFDSTNGGMQNLFYGVDGPWSAYTEYVADSSGNLTVGTGKNSLKGKQYVYGGLRMGGNSYYALDLADINNPKLKFHIDPLNQKVYFNGNSKTFDALQYMGQSWSKPTIAWVKWGGVRKLVMFVGGGYDAGYESDSYSQTNKTGAGVYMFDAENGDLLWWASDNATASSAATTTSGLVATKNSNLKYSVVSEIKAIDRDADGLVDHLYFGDLGGQVFRIDLNNNSNTIGGFAKRVVRLLNLNNGQYSPRFYEEPAFSIYDYERTPFAVITLGSGNRSKPLAEYTVGSLYDYDAIYNIYDKDVARRDLYTDIALSTEAKNTTAANPLAEVTDTNRFSNKILVAPYSSNGWFYRFKSNKQQSEKIMSIPLVINNDLFVSTFDASKSGLAGDCGAGVKGESFVNLFCMPYGQCASGTATTSRLSLGAGITSASIGAADTAGSTRLIVANVDTTNIKGNLIKDKRYGTKLSLIPQRWYEKN</sequence>
<dbReference type="EMBL" id="CP061561">
    <property type="protein sequence ID" value="QNX05730.1"/>
    <property type="molecule type" value="Genomic_DNA"/>
</dbReference>
<evidence type="ECO:0000256" key="6">
    <source>
        <dbReference type="ARBA" id="ARBA00023263"/>
    </source>
</evidence>
<dbReference type="GO" id="GO:0009289">
    <property type="term" value="C:pilus"/>
    <property type="evidence" value="ECO:0007669"/>
    <property type="project" value="UniProtKB-SubCell"/>
</dbReference>
<evidence type="ECO:0000256" key="3">
    <source>
        <dbReference type="ARBA" id="ARBA00022558"/>
    </source>
</evidence>
<evidence type="ECO:0000256" key="4">
    <source>
        <dbReference type="ARBA" id="ARBA00022723"/>
    </source>
</evidence>
<dbReference type="Proteomes" id="UP000516862">
    <property type="component" value="Chromosome"/>
</dbReference>
<proteinExistence type="inferred from homology"/>
<comment type="similarity">
    <text evidence="2">Belongs to the PilY1 family.</text>
</comment>
<dbReference type="SUPFAM" id="SSF50998">
    <property type="entry name" value="Quinoprotein alcohol dehydrogenase-like"/>
    <property type="match status" value="1"/>
</dbReference>
<dbReference type="RefSeq" id="WP_151682766.1">
    <property type="nucleotide sequence ID" value="NZ_BKNY01000003.1"/>
</dbReference>
<feature type="domain" description="PilY1 beta-propeller" evidence="7">
    <location>
        <begin position="731"/>
        <end position="1004"/>
    </location>
</feature>
<dbReference type="InterPro" id="IPR008707">
    <property type="entry name" value="B-propeller_PilY1"/>
</dbReference>
<evidence type="ECO:0000259" key="7">
    <source>
        <dbReference type="Pfam" id="PF05567"/>
    </source>
</evidence>
<dbReference type="GO" id="GO:0046872">
    <property type="term" value="F:metal ion binding"/>
    <property type="evidence" value="ECO:0007669"/>
    <property type="project" value="UniProtKB-KW"/>
</dbReference>
<evidence type="ECO:0000256" key="2">
    <source>
        <dbReference type="ARBA" id="ARBA00008387"/>
    </source>
</evidence>
<evidence type="ECO:0000256" key="1">
    <source>
        <dbReference type="ARBA" id="ARBA00004561"/>
    </source>
</evidence>
<accession>A0A7H2PS97</accession>
<reference evidence="8 9" key="2">
    <citation type="submission" date="2020-09" db="EMBL/GenBank/DDBJ databases">
        <authorList>
            <person name="Chen F.-J."/>
            <person name="Lee Y.-T."/>
        </authorList>
    </citation>
    <scope>NUCLEOTIDE SEQUENCE [LARGE SCALE GENOMIC DNA]</scope>
    <source>
        <strain evidence="8 9">AS73</strain>
    </source>
</reference>
<evidence type="ECO:0000313" key="9">
    <source>
        <dbReference type="Proteomes" id="UP000516862"/>
    </source>
</evidence>
<keyword evidence="6" id="KW-0281">Fimbrium</keyword>